<dbReference type="EMBL" id="JBHFFA010000001">
    <property type="protein sequence ID" value="KAL2650711.1"/>
    <property type="molecule type" value="Genomic_DNA"/>
</dbReference>
<protein>
    <recommendedName>
        <fullName evidence="3">DUF4283 domain-containing protein</fullName>
    </recommendedName>
</protein>
<evidence type="ECO:0000313" key="1">
    <source>
        <dbReference type="EMBL" id="KAL2650711.1"/>
    </source>
</evidence>
<evidence type="ECO:0008006" key="3">
    <source>
        <dbReference type="Google" id="ProtNLM"/>
    </source>
</evidence>
<evidence type="ECO:0000313" key="2">
    <source>
        <dbReference type="Proteomes" id="UP001605036"/>
    </source>
</evidence>
<name>A0ABD1ZIH9_9MARC</name>
<proteinExistence type="predicted"/>
<accession>A0ABD1ZIH9</accession>
<gene>
    <name evidence="1" type="ORF">R1flu_018839</name>
</gene>
<dbReference type="AlphaFoldDB" id="A0ABD1ZIH9"/>
<organism evidence="1 2">
    <name type="scientific">Riccia fluitans</name>
    <dbReference type="NCBI Taxonomy" id="41844"/>
    <lineage>
        <taxon>Eukaryota</taxon>
        <taxon>Viridiplantae</taxon>
        <taxon>Streptophyta</taxon>
        <taxon>Embryophyta</taxon>
        <taxon>Marchantiophyta</taxon>
        <taxon>Marchantiopsida</taxon>
        <taxon>Marchantiidae</taxon>
        <taxon>Marchantiales</taxon>
        <taxon>Ricciaceae</taxon>
        <taxon>Riccia</taxon>
    </lineage>
</organism>
<keyword evidence="2" id="KW-1185">Reference proteome</keyword>
<reference evidence="1 2" key="1">
    <citation type="submission" date="2024-09" db="EMBL/GenBank/DDBJ databases">
        <title>Chromosome-scale assembly of Riccia fluitans.</title>
        <authorList>
            <person name="Paukszto L."/>
            <person name="Sawicki J."/>
            <person name="Karawczyk K."/>
            <person name="Piernik-Szablinska J."/>
            <person name="Szczecinska M."/>
            <person name="Mazdziarz M."/>
        </authorList>
    </citation>
    <scope>NUCLEOTIDE SEQUENCE [LARGE SCALE GENOMIC DNA]</scope>
    <source>
        <strain evidence="1">Rf_01</strain>
        <tissue evidence="1">Aerial parts of the thallus</tissue>
    </source>
</reference>
<dbReference type="Proteomes" id="UP001605036">
    <property type="component" value="Unassembled WGS sequence"/>
</dbReference>
<comment type="caution">
    <text evidence="1">The sequence shown here is derived from an EMBL/GenBank/DDBJ whole genome shotgun (WGS) entry which is preliminary data.</text>
</comment>
<sequence>MPIWPSWAVPRKERVEANFKTEATFFKFLVSLASKAVYSYCFEGEISLDSFKNWANIHWTKDRGLKLLSVRKISQFASVTAFVSKADRDSALSVKVASIRSSTAVHCTWTPECKNVNFRPPEAPTWVQLTGIPTWLKDSVPRIFKTIGPLLHLPLATRNLVAPTIDESGVFPARSGLEDRLSGAVLREFDCDDRPTLLRHKGNIASPVYRGTDDVPALEDVLGGNVPPEGVNLNSGSADSERASDLETIPVAQPAAEVNQCQAEPEIVVAALNGTSSVGVSADVLQGVDPMI</sequence>